<proteinExistence type="predicted"/>
<dbReference type="GO" id="GO:0090026">
    <property type="term" value="P:positive regulation of monocyte chemotaxis"/>
    <property type="evidence" value="ECO:0007669"/>
    <property type="project" value="TreeGrafter"/>
</dbReference>
<protein>
    <submittedName>
        <fullName evidence="2">VEGF coregulated chemokine 1</fullName>
    </submittedName>
</protein>
<organism evidence="1 2">
    <name type="scientific">Chrysochloris asiatica</name>
    <name type="common">Cape golden mole</name>
    <dbReference type="NCBI Taxonomy" id="185453"/>
    <lineage>
        <taxon>Eukaryota</taxon>
        <taxon>Metazoa</taxon>
        <taxon>Chordata</taxon>
        <taxon>Craniata</taxon>
        <taxon>Vertebrata</taxon>
        <taxon>Euteleostomi</taxon>
        <taxon>Mammalia</taxon>
        <taxon>Eutheria</taxon>
        <taxon>Afrotheria</taxon>
        <taxon>Chrysochloridae</taxon>
        <taxon>Chrysochlorinae</taxon>
        <taxon>Chrysochloris</taxon>
    </lineage>
</organism>
<dbReference type="GO" id="GO:0010575">
    <property type="term" value="P:positive regulation of vascular endothelial growth factor production"/>
    <property type="evidence" value="ECO:0007669"/>
    <property type="project" value="TreeGrafter"/>
</dbReference>
<evidence type="ECO:0000313" key="1">
    <source>
        <dbReference type="Proteomes" id="UP000504623"/>
    </source>
</evidence>
<dbReference type="PANTHER" id="PTHR37351:SF1">
    <property type="entry name" value="C-X-C MOTIF CHEMOKINE 17"/>
    <property type="match status" value="1"/>
</dbReference>
<evidence type="ECO:0000313" key="2">
    <source>
        <dbReference type="RefSeq" id="XP_006871571.1"/>
    </source>
</evidence>
<reference evidence="2" key="1">
    <citation type="submission" date="2025-08" db="UniProtKB">
        <authorList>
            <consortium name="RefSeq"/>
        </authorList>
    </citation>
    <scope>IDENTIFICATION</scope>
    <source>
        <tissue evidence="2">Spleen</tissue>
    </source>
</reference>
<gene>
    <name evidence="2" type="primary">CXCL17</name>
</gene>
<dbReference type="AlphaFoldDB" id="A0A9B0TWW4"/>
<dbReference type="RefSeq" id="XP_006871571.1">
    <property type="nucleotide sequence ID" value="XM_006871509.1"/>
</dbReference>
<sequence>MTCFLPTGVARGHKDQLQGSRRWLQVGGQECECKENQRHHRKLNKHSRACQQFLQRCHLASFALPI</sequence>
<dbReference type="InterPro" id="IPR029183">
    <property type="entry name" value="CXCL17"/>
</dbReference>
<dbReference type="GO" id="GO:0005615">
    <property type="term" value="C:extracellular space"/>
    <property type="evidence" value="ECO:0007669"/>
    <property type="project" value="TreeGrafter"/>
</dbReference>
<dbReference type="CTD" id="284340"/>
<dbReference type="GO" id="GO:0010759">
    <property type="term" value="P:positive regulation of macrophage chemotaxis"/>
    <property type="evidence" value="ECO:0007669"/>
    <property type="project" value="TreeGrafter"/>
</dbReference>
<keyword evidence="1" id="KW-1185">Reference proteome</keyword>
<dbReference type="OrthoDB" id="9833421at2759"/>
<dbReference type="GeneID" id="102811567"/>
<dbReference type="Proteomes" id="UP000504623">
    <property type="component" value="Unplaced"/>
</dbReference>
<accession>A0A9B0TWW4</accession>
<dbReference type="GO" id="GO:0050728">
    <property type="term" value="P:negative regulation of inflammatory response"/>
    <property type="evidence" value="ECO:0007669"/>
    <property type="project" value="TreeGrafter"/>
</dbReference>
<name>A0A9B0TWW4_CHRAS</name>
<dbReference type="PANTHER" id="PTHR37351">
    <property type="entry name" value="C-X-C MOTIF CHEMOKINE 17"/>
    <property type="match status" value="1"/>
</dbReference>
<dbReference type="Pfam" id="PF15211">
    <property type="entry name" value="CXCL17"/>
    <property type="match status" value="2"/>
</dbReference>
<dbReference type="GO" id="GO:0048246">
    <property type="term" value="P:macrophage chemotaxis"/>
    <property type="evidence" value="ECO:0007669"/>
    <property type="project" value="TreeGrafter"/>
</dbReference>